<comment type="caution">
    <text evidence="1">The sequence shown here is derived from an EMBL/GenBank/DDBJ whole genome shotgun (WGS) entry which is preliminary data.</text>
</comment>
<keyword evidence="2" id="KW-1185">Reference proteome</keyword>
<sequence>MITELQPHGIARDEWVRRFKAAIITKAALETTQDSDEIACAELDIWPENDVPPVAGFDADWMLYLPEDAAVENLNNWSD</sequence>
<reference evidence="1 2" key="1">
    <citation type="submission" date="2017-01" db="EMBL/GenBank/DDBJ databases">
        <title>Genome sequence of Rhodoferax antarcticus ANT.BR, a psychrophilic purple nonsulfur bacterium from an Antarctic microbial mat.</title>
        <authorList>
            <person name="Baker J."/>
            <person name="Riester C."/>
            <person name="Skinner B."/>
            <person name="Newell A."/>
            <person name="Swingley W."/>
            <person name="Madigan M."/>
            <person name="Jung D."/>
            <person name="Asao M."/>
            <person name="Chen M."/>
            <person name="Loughlin P."/>
            <person name="Pan H."/>
            <person name="Lin S."/>
            <person name="Li N."/>
            <person name="Shaw J."/>
            <person name="Prado M."/>
            <person name="Sherman C."/>
            <person name="Li X."/>
            <person name="Tang J."/>
            <person name="Blankenship R."/>
            <person name="Zhao T."/>
            <person name="Touchman J."/>
            <person name="Sattley M."/>
        </authorList>
    </citation>
    <scope>NUCLEOTIDE SEQUENCE [LARGE SCALE GENOMIC DNA]</scope>
    <source>
        <strain evidence="1 2">ANT.BR</strain>
    </source>
</reference>
<evidence type="ECO:0000313" key="1">
    <source>
        <dbReference type="EMBL" id="OLP04467.1"/>
    </source>
</evidence>
<accession>A0A1Q8Y957</accession>
<dbReference type="EMBL" id="MSYM01000020">
    <property type="protein sequence ID" value="OLP04467.1"/>
    <property type="molecule type" value="Genomic_DNA"/>
</dbReference>
<name>A0A1Q8Y957_9BURK</name>
<proteinExistence type="predicted"/>
<dbReference type="Proteomes" id="UP000185911">
    <property type="component" value="Unassembled WGS sequence"/>
</dbReference>
<dbReference type="AlphaFoldDB" id="A0A1Q8Y957"/>
<evidence type="ECO:0000313" key="2">
    <source>
        <dbReference type="Proteomes" id="UP000185911"/>
    </source>
</evidence>
<protein>
    <submittedName>
        <fullName evidence="1">Uncharacterized protein</fullName>
    </submittedName>
</protein>
<organism evidence="1 2">
    <name type="scientific">Rhodoferax antarcticus ANT.BR</name>
    <dbReference type="NCBI Taxonomy" id="1111071"/>
    <lineage>
        <taxon>Bacteria</taxon>
        <taxon>Pseudomonadati</taxon>
        <taxon>Pseudomonadota</taxon>
        <taxon>Betaproteobacteria</taxon>
        <taxon>Burkholderiales</taxon>
        <taxon>Comamonadaceae</taxon>
        <taxon>Rhodoferax</taxon>
    </lineage>
</organism>
<gene>
    <name evidence="1" type="ORF">BLL52_4259</name>
</gene>
<dbReference type="RefSeq" id="WP_075588286.1">
    <property type="nucleotide sequence ID" value="NZ_MSYM01000020.1"/>
</dbReference>